<dbReference type="InterPro" id="IPR008881">
    <property type="entry name" value="Trigger_fac_ribosome-bd_bac"/>
</dbReference>
<evidence type="ECO:0000256" key="5">
    <source>
        <dbReference type="ARBA" id="ARBA00016902"/>
    </source>
</evidence>
<dbReference type="SUPFAM" id="SSF102735">
    <property type="entry name" value="Trigger factor ribosome-binding domain"/>
    <property type="match status" value="1"/>
</dbReference>
<dbReference type="EC" id="5.2.1.8" evidence="4"/>
<keyword evidence="7" id="KW-0143">Chaperone</keyword>
<feature type="domain" description="Trigger factor C-terminal" evidence="12">
    <location>
        <begin position="146"/>
        <end position="261"/>
    </location>
</feature>
<dbReference type="InterPro" id="IPR008880">
    <property type="entry name" value="Trigger_fac_C"/>
</dbReference>
<evidence type="ECO:0000256" key="1">
    <source>
        <dbReference type="ARBA" id="ARBA00000971"/>
    </source>
</evidence>
<dbReference type="InterPro" id="IPR036611">
    <property type="entry name" value="Trigger_fac_ribosome-bd_sf"/>
</dbReference>
<dbReference type="SUPFAM" id="SSF109998">
    <property type="entry name" value="Triger factor/SurA peptide-binding domain-like"/>
    <property type="match status" value="1"/>
</dbReference>
<comment type="catalytic activity">
    <reaction evidence="1">
        <text>[protein]-peptidylproline (omega=180) = [protein]-peptidylproline (omega=0)</text>
        <dbReference type="Rhea" id="RHEA:16237"/>
        <dbReference type="Rhea" id="RHEA-COMP:10747"/>
        <dbReference type="Rhea" id="RHEA-COMP:10748"/>
        <dbReference type="ChEBI" id="CHEBI:83833"/>
        <dbReference type="ChEBI" id="CHEBI:83834"/>
        <dbReference type="EC" id="5.2.1.8"/>
    </reaction>
</comment>
<dbReference type="Pfam" id="PF05698">
    <property type="entry name" value="Trigger_C"/>
    <property type="match status" value="1"/>
</dbReference>
<evidence type="ECO:0000256" key="3">
    <source>
        <dbReference type="ARBA" id="ARBA00005464"/>
    </source>
</evidence>
<evidence type="ECO:0000313" key="13">
    <source>
        <dbReference type="EMBL" id="OGK31473.1"/>
    </source>
</evidence>
<evidence type="ECO:0000256" key="2">
    <source>
        <dbReference type="ARBA" id="ARBA00004496"/>
    </source>
</evidence>
<feature type="region of interest" description="Disordered" evidence="10">
    <location>
        <begin position="136"/>
        <end position="157"/>
    </location>
</feature>
<dbReference type="InterPro" id="IPR027304">
    <property type="entry name" value="Trigger_fact/SurA_dom_sf"/>
</dbReference>
<name>A0A1F7HK47_9BACT</name>
<dbReference type="PANTHER" id="PTHR30560">
    <property type="entry name" value="TRIGGER FACTOR CHAPERONE AND PEPTIDYL-PROLYL CIS/TRANS ISOMERASE"/>
    <property type="match status" value="1"/>
</dbReference>
<comment type="caution">
    <text evidence="13">The sequence shown here is derived from an EMBL/GenBank/DDBJ whole genome shotgun (WGS) entry which is preliminary data.</text>
</comment>
<keyword evidence="8" id="KW-0413">Isomerase</keyword>
<dbReference type="GO" id="GO:0043022">
    <property type="term" value="F:ribosome binding"/>
    <property type="evidence" value="ECO:0007669"/>
    <property type="project" value="TreeGrafter"/>
</dbReference>
<evidence type="ECO:0000256" key="4">
    <source>
        <dbReference type="ARBA" id="ARBA00013194"/>
    </source>
</evidence>
<feature type="domain" description="Trigger factor ribosome-binding bacterial" evidence="11">
    <location>
        <begin position="7"/>
        <end position="128"/>
    </location>
</feature>
<dbReference type="Gene3D" id="1.10.3120.10">
    <property type="entry name" value="Trigger factor, C-terminal domain"/>
    <property type="match status" value="1"/>
</dbReference>
<comment type="similarity">
    <text evidence="3">Belongs to the FKBP-type PPIase family. Tig subfamily.</text>
</comment>
<dbReference type="GO" id="GO:0051083">
    <property type="term" value="P:'de novo' cotranslational protein folding"/>
    <property type="evidence" value="ECO:0007669"/>
    <property type="project" value="TreeGrafter"/>
</dbReference>
<sequence length="291" mass="33723">MYTYSKKVLPKSSIELVVDIKKEFIKKEYDKAFNKLLESLQIEGFRKGKVPADIGKKHIKGEEIYKEAIQSILPSIYEEIVKKEDIKPIINPKIELTKAKENEDWQVKFNIAIKPVFKLPDLKKIASDVKGNAKKDEIWVPGKDPKSEPEKEDAERKKQKTLNALLEAMITKTKIEIPDLLIEAELEHKLTGLLDEVQKIGLTIDGYLKSKNTNMDDLKAKYRHEIDETYRVEFILNEIADLNNIQVDQVDLDKIFENIEDEKAKQTALQNSYFYASVVRKQKTLEYLLNL</sequence>
<dbReference type="Pfam" id="PF05697">
    <property type="entry name" value="Trigger_N"/>
    <property type="match status" value="1"/>
</dbReference>
<evidence type="ECO:0000256" key="9">
    <source>
        <dbReference type="ARBA" id="ARBA00029986"/>
    </source>
</evidence>
<dbReference type="GO" id="GO:0044183">
    <property type="term" value="F:protein folding chaperone"/>
    <property type="evidence" value="ECO:0007669"/>
    <property type="project" value="TreeGrafter"/>
</dbReference>
<dbReference type="GO" id="GO:0015031">
    <property type="term" value="P:protein transport"/>
    <property type="evidence" value="ECO:0007669"/>
    <property type="project" value="InterPro"/>
</dbReference>
<dbReference type="Proteomes" id="UP000177199">
    <property type="component" value="Unassembled WGS sequence"/>
</dbReference>
<dbReference type="Gene3D" id="3.30.70.1050">
    <property type="entry name" value="Trigger factor ribosome-binding domain"/>
    <property type="match status" value="1"/>
</dbReference>
<evidence type="ECO:0000313" key="14">
    <source>
        <dbReference type="Proteomes" id="UP000177199"/>
    </source>
</evidence>
<dbReference type="InterPro" id="IPR037041">
    <property type="entry name" value="Trigger_fac_C_sf"/>
</dbReference>
<keyword evidence="6" id="KW-0697">Rotamase</keyword>
<organism evidence="13 14">
    <name type="scientific">Candidatus Roizmanbacteria bacterium RIFCSPHIGHO2_12_FULL_33_9</name>
    <dbReference type="NCBI Taxonomy" id="1802045"/>
    <lineage>
        <taxon>Bacteria</taxon>
        <taxon>Candidatus Roizmaniibacteriota</taxon>
    </lineage>
</organism>
<accession>A0A1F7HK47</accession>
<evidence type="ECO:0000259" key="11">
    <source>
        <dbReference type="Pfam" id="PF05697"/>
    </source>
</evidence>
<proteinExistence type="inferred from homology"/>
<evidence type="ECO:0000256" key="10">
    <source>
        <dbReference type="SAM" id="MobiDB-lite"/>
    </source>
</evidence>
<dbReference type="GO" id="GO:0003755">
    <property type="term" value="F:peptidyl-prolyl cis-trans isomerase activity"/>
    <property type="evidence" value="ECO:0007669"/>
    <property type="project" value="UniProtKB-KW"/>
</dbReference>
<evidence type="ECO:0000256" key="7">
    <source>
        <dbReference type="ARBA" id="ARBA00023186"/>
    </source>
</evidence>
<reference evidence="13 14" key="1">
    <citation type="journal article" date="2016" name="Nat. Commun.">
        <title>Thousands of microbial genomes shed light on interconnected biogeochemical processes in an aquifer system.</title>
        <authorList>
            <person name="Anantharaman K."/>
            <person name="Brown C.T."/>
            <person name="Hug L.A."/>
            <person name="Sharon I."/>
            <person name="Castelle C.J."/>
            <person name="Probst A.J."/>
            <person name="Thomas B.C."/>
            <person name="Singh A."/>
            <person name="Wilkins M.J."/>
            <person name="Karaoz U."/>
            <person name="Brodie E.L."/>
            <person name="Williams K.H."/>
            <person name="Hubbard S.S."/>
            <person name="Banfield J.F."/>
        </authorList>
    </citation>
    <scope>NUCLEOTIDE SEQUENCE [LARGE SCALE GENOMIC DNA]</scope>
</reference>
<protein>
    <recommendedName>
        <fullName evidence="5">Trigger factor</fullName>
        <ecNumber evidence="4">5.2.1.8</ecNumber>
    </recommendedName>
    <alternativeName>
        <fullName evidence="9">PPIase</fullName>
    </alternativeName>
</protein>
<dbReference type="AlphaFoldDB" id="A0A1F7HK47"/>
<dbReference type="InterPro" id="IPR005215">
    <property type="entry name" value="Trig_fac"/>
</dbReference>
<gene>
    <name evidence="13" type="ORF">A3F29_02665</name>
</gene>
<dbReference type="EMBL" id="MFZV01000005">
    <property type="protein sequence ID" value="OGK31473.1"/>
    <property type="molecule type" value="Genomic_DNA"/>
</dbReference>
<feature type="compositionally biased region" description="Basic and acidic residues" evidence="10">
    <location>
        <begin position="136"/>
        <end position="156"/>
    </location>
</feature>
<dbReference type="PANTHER" id="PTHR30560:SF3">
    <property type="entry name" value="TRIGGER FACTOR-LIKE PROTEIN TIG, CHLOROPLASTIC"/>
    <property type="match status" value="1"/>
</dbReference>
<evidence type="ECO:0000256" key="8">
    <source>
        <dbReference type="ARBA" id="ARBA00023235"/>
    </source>
</evidence>
<evidence type="ECO:0000259" key="12">
    <source>
        <dbReference type="Pfam" id="PF05698"/>
    </source>
</evidence>
<dbReference type="GO" id="GO:0005737">
    <property type="term" value="C:cytoplasm"/>
    <property type="evidence" value="ECO:0007669"/>
    <property type="project" value="UniProtKB-SubCell"/>
</dbReference>
<dbReference type="GO" id="GO:0043335">
    <property type="term" value="P:protein unfolding"/>
    <property type="evidence" value="ECO:0007669"/>
    <property type="project" value="TreeGrafter"/>
</dbReference>
<evidence type="ECO:0000256" key="6">
    <source>
        <dbReference type="ARBA" id="ARBA00023110"/>
    </source>
</evidence>
<comment type="subcellular location">
    <subcellularLocation>
        <location evidence="2">Cytoplasm</location>
    </subcellularLocation>
</comment>